<gene>
    <name evidence="1" type="ORF">LCGC14_1450240</name>
</gene>
<protein>
    <submittedName>
        <fullName evidence="1">Uncharacterized protein</fullName>
    </submittedName>
</protein>
<organism evidence="1">
    <name type="scientific">marine sediment metagenome</name>
    <dbReference type="NCBI Taxonomy" id="412755"/>
    <lineage>
        <taxon>unclassified sequences</taxon>
        <taxon>metagenomes</taxon>
        <taxon>ecological metagenomes</taxon>
    </lineage>
</organism>
<proteinExistence type="predicted"/>
<comment type="caution">
    <text evidence="1">The sequence shown here is derived from an EMBL/GenBank/DDBJ whole genome shotgun (WGS) entry which is preliminary data.</text>
</comment>
<dbReference type="EMBL" id="LAZR01009979">
    <property type="protein sequence ID" value="KKM69491.1"/>
    <property type="molecule type" value="Genomic_DNA"/>
</dbReference>
<evidence type="ECO:0000313" key="1">
    <source>
        <dbReference type="EMBL" id="KKM69491.1"/>
    </source>
</evidence>
<accession>A0A0F9K4C6</accession>
<dbReference type="AlphaFoldDB" id="A0A0F9K4C6"/>
<name>A0A0F9K4C6_9ZZZZ</name>
<sequence>MIEVESRKANKASFFCPQCRGSWLHGQCLNFPVEGGRRLLCPNPKCSESVVGFVRDEVKQP</sequence>
<reference evidence="1" key="1">
    <citation type="journal article" date="2015" name="Nature">
        <title>Complex archaea that bridge the gap between prokaryotes and eukaryotes.</title>
        <authorList>
            <person name="Spang A."/>
            <person name="Saw J.H."/>
            <person name="Jorgensen S.L."/>
            <person name="Zaremba-Niedzwiedzka K."/>
            <person name="Martijn J."/>
            <person name="Lind A.E."/>
            <person name="van Eijk R."/>
            <person name="Schleper C."/>
            <person name="Guy L."/>
            <person name="Ettema T.J."/>
        </authorList>
    </citation>
    <scope>NUCLEOTIDE SEQUENCE</scope>
</reference>